<keyword evidence="4" id="KW-1185">Reference proteome</keyword>
<accession>A0A9Q1E193</accession>
<evidence type="ECO:0000256" key="1">
    <source>
        <dbReference type="SAM" id="MobiDB-lite"/>
    </source>
</evidence>
<proteinExistence type="predicted"/>
<protein>
    <recommendedName>
        <fullName evidence="2">Mitochondrial transcription rescue factor 1 C-terminal domain-containing protein</fullName>
    </recommendedName>
</protein>
<dbReference type="EMBL" id="JAFJMO010000001">
    <property type="protein sequence ID" value="KAJ8287469.1"/>
    <property type="molecule type" value="Genomic_DNA"/>
</dbReference>
<dbReference type="OrthoDB" id="4150at2759"/>
<dbReference type="Pfam" id="PF25818">
    <property type="entry name" value="MTRES1_C"/>
    <property type="match status" value="1"/>
</dbReference>
<evidence type="ECO:0000313" key="3">
    <source>
        <dbReference type="EMBL" id="KAJ8287469.1"/>
    </source>
</evidence>
<comment type="caution">
    <text evidence="3">The sequence shown here is derived from an EMBL/GenBank/DDBJ whole genome shotgun (WGS) entry which is preliminary data.</text>
</comment>
<dbReference type="PANTHER" id="PTHR13633:SF3">
    <property type="entry name" value="MITOCHONDRIAL TRANSCRIPTION RESCUE FACTOR 1"/>
    <property type="match status" value="1"/>
</dbReference>
<evidence type="ECO:0000259" key="2">
    <source>
        <dbReference type="Pfam" id="PF25818"/>
    </source>
</evidence>
<feature type="region of interest" description="Disordered" evidence="1">
    <location>
        <begin position="33"/>
        <end position="81"/>
    </location>
</feature>
<dbReference type="GO" id="GO:1903108">
    <property type="term" value="P:regulation of mitochondrial transcription"/>
    <property type="evidence" value="ECO:0007669"/>
    <property type="project" value="TreeGrafter"/>
</dbReference>
<dbReference type="AlphaFoldDB" id="A0A9Q1E193"/>
<feature type="compositionally biased region" description="Acidic residues" evidence="1">
    <location>
        <begin position="52"/>
        <end position="71"/>
    </location>
</feature>
<sequence>MLESAGVNLAASRGIVHFTPGRFCSRVSRFGGVYGDNTRSPGSKKGGKNAKEDEEEEDDPAASDYEDELQDDPGLPKNYKDQERSVQSFRYDLILKAGLDLARNKIDDAFYGNKLRLNGQRLIKKSKTVWSRGMGGQVAAPRLSLRDTLDLVLEDNRDTDVVTLMRVVLKEVVAVTRDEARYRVVLRRWKHLQLPRQEAYRL</sequence>
<feature type="domain" description="Mitochondrial transcription rescue factor 1 C-terminal" evidence="2">
    <location>
        <begin position="80"/>
        <end position="196"/>
    </location>
</feature>
<dbReference type="GO" id="GO:0005739">
    <property type="term" value="C:mitochondrion"/>
    <property type="evidence" value="ECO:0007669"/>
    <property type="project" value="TreeGrafter"/>
</dbReference>
<evidence type="ECO:0000313" key="4">
    <source>
        <dbReference type="Proteomes" id="UP001152803"/>
    </source>
</evidence>
<dbReference type="InterPro" id="IPR057896">
    <property type="entry name" value="MTRES1_C"/>
</dbReference>
<reference evidence="3" key="1">
    <citation type="journal article" date="2023" name="Science">
        <title>Genome structures resolve the early diversification of teleost fishes.</title>
        <authorList>
            <person name="Parey E."/>
            <person name="Louis A."/>
            <person name="Montfort J."/>
            <person name="Bouchez O."/>
            <person name="Roques C."/>
            <person name="Iampietro C."/>
            <person name="Lluch J."/>
            <person name="Castinel A."/>
            <person name="Donnadieu C."/>
            <person name="Desvignes T."/>
            <person name="Floi Bucao C."/>
            <person name="Jouanno E."/>
            <person name="Wen M."/>
            <person name="Mejri S."/>
            <person name="Dirks R."/>
            <person name="Jansen H."/>
            <person name="Henkel C."/>
            <person name="Chen W.J."/>
            <person name="Zahm M."/>
            <person name="Cabau C."/>
            <person name="Klopp C."/>
            <person name="Thompson A.W."/>
            <person name="Robinson-Rechavi M."/>
            <person name="Braasch I."/>
            <person name="Lecointre G."/>
            <person name="Bobe J."/>
            <person name="Postlethwait J.H."/>
            <person name="Berthelot C."/>
            <person name="Roest Crollius H."/>
            <person name="Guiguen Y."/>
        </authorList>
    </citation>
    <scope>NUCLEOTIDE SEQUENCE</scope>
    <source>
        <strain evidence="3">Concon-B</strain>
    </source>
</reference>
<dbReference type="PANTHER" id="PTHR13633">
    <property type="entry name" value="MITOCHONDRIAL TRANSCRIPTION RESCUE FACTOR 1"/>
    <property type="match status" value="1"/>
</dbReference>
<organism evidence="3 4">
    <name type="scientific">Conger conger</name>
    <name type="common">Conger eel</name>
    <name type="synonym">Muraena conger</name>
    <dbReference type="NCBI Taxonomy" id="82655"/>
    <lineage>
        <taxon>Eukaryota</taxon>
        <taxon>Metazoa</taxon>
        <taxon>Chordata</taxon>
        <taxon>Craniata</taxon>
        <taxon>Vertebrata</taxon>
        <taxon>Euteleostomi</taxon>
        <taxon>Actinopterygii</taxon>
        <taxon>Neopterygii</taxon>
        <taxon>Teleostei</taxon>
        <taxon>Anguilliformes</taxon>
        <taxon>Congridae</taxon>
        <taxon>Conger</taxon>
    </lineage>
</organism>
<name>A0A9Q1E193_CONCO</name>
<dbReference type="Proteomes" id="UP001152803">
    <property type="component" value="Unassembled WGS sequence"/>
</dbReference>
<dbReference type="GO" id="GO:0003723">
    <property type="term" value="F:RNA binding"/>
    <property type="evidence" value="ECO:0007669"/>
    <property type="project" value="TreeGrafter"/>
</dbReference>
<gene>
    <name evidence="3" type="ORF">COCON_G00001280</name>
</gene>